<dbReference type="HAMAP" id="MF_00184">
    <property type="entry name" value="Thr_tRNA_synth"/>
    <property type="match status" value="1"/>
</dbReference>
<keyword evidence="8 13" id="KW-0067">ATP-binding</keyword>
<evidence type="ECO:0000259" key="14">
    <source>
        <dbReference type="PROSITE" id="PS50862"/>
    </source>
</evidence>
<dbReference type="PANTHER" id="PTHR11451">
    <property type="entry name" value="THREONINE-TRNA LIGASE"/>
    <property type="match status" value="1"/>
</dbReference>
<comment type="similarity">
    <text evidence="1 13">Belongs to the class-II aminoacyl-tRNA synthetase family.</text>
</comment>
<dbReference type="SUPFAM" id="SSF81271">
    <property type="entry name" value="TGS-like"/>
    <property type="match status" value="1"/>
</dbReference>
<dbReference type="InterPro" id="IPR012675">
    <property type="entry name" value="Beta-grasp_dom_sf"/>
</dbReference>
<evidence type="ECO:0000256" key="11">
    <source>
        <dbReference type="ARBA" id="ARBA00023146"/>
    </source>
</evidence>
<dbReference type="Pfam" id="PF03129">
    <property type="entry name" value="HGTP_anticodon"/>
    <property type="match status" value="1"/>
</dbReference>
<dbReference type="Pfam" id="PF00587">
    <property type="entry name" value="tRNA-synt_2b"/>
    <property type="match status" value="1"/>
</dbReference>
<comment type="subunit">
    <text evidence="13">Homodimer.</text>
</comment>
<dbReference type="SUPFAM" id="SSF55681">
    <property type="entry name" value="Class II aaRS and biotin synthetases"/>
    <property type="match status" value="1"/>
</dbReference>
<dbReference type="InterPro" id="IPR012676">
    <property type="entry name" value="TGS-like"/>
</dbReference>
<gene>
    <name evidence="13 16" type="primary">thrS</name>
    <name evidence="16" type="ORF">LYB30171_00906</name>
</gene>
<dbReference type="Gene3D" id="3.40.50.800">
    <property type="entry name" value="Anticodon-binding domain"/>
    <property type="match status" value="1"/>
</dbReference>
<dbReference type="InterPro" id="IPR018163">
    <property type="entry name" value="Thr/Ala-tRNA-synth_IIc_edit"/>
</dbReference>
<dbReference type="Gene3D" id="3.30.980.10">
    <property type="entry name" value="Threonyl-trna Synthetase, Chain A, domain 2"/>
    <property type="match status" value="1"/>
</dbReference>
<evidence type="ECO:0000256" key="2">
    <source>
        <dbReference type="ARBA" id="ARBA00022490"/>
    </source>
</evidence>
<dbReference type="Gene3D" id="3.30.930.10">
    <property type="entry name" value="Bira Bifunctional Protein, Domain 2"/>
    <property type="match status" value="1"/>
</dbReference>
<dbReference type="CDD" id="cd00771">
    <property type="entry name" value="ThrRS_core"/>
    <property type="match status" value="1"/>
</dbReference>
<evidence type="ECO:0000256" key="12">
    <source>
        <dbReference type="ARBA" id="ARBA00049515"/>
    </source>
</evidence>
<feature type="binding site" evidence="13">
    <location>
        <position position="333"/>
    </location>
    <ligand>
        <name>Zn(2+)</name>
        <dbReference type="ChEBI" id="CHEBI:29105"/>
        <note>catalytic</note>
    </ligand>
</feature>
<dbReference type="Gene3D" id="3.30.54.20">
    <property type="match status" value="1"/>
</dbReference>
<dbReference type="PANTHER" id="PTHR11451:SF44">
    <property type="entry name" value="THREONINE--TRNA LIGASE, CHLOROPLASTIC_MITOCHONDRIAL 2"/>
    <property type="match status" value="1"/>
</dbReference>
<evidence type="ECO:0000259" key="15">
    <source>
        <dbReference type="PROSITE" id="PS51880"/>
    </source>
</evidence>
<organism evidence="16 17">
    <name type="scientific">Novilysobacter luteus</name>
    <dbReference type="NCBI Taxonomy" id="2822368"/>
    <lineage>
        <taxon>Bacteria</taxon>
        <taxon>Pseudomonadati</taxon>
        <taxon>Pseudomonadota</taxon>
        <taxon>Gammaproteobacteria</taxon>
        <taxon>Lysobacterales</taxon>
        <taxon>Lysobacteraceae</taxon>
        <taxon>Novilysobacter</taxon>
    </lineage>
</organism>
<dbReference type="InterPro" id="IPR002320">
    <property type="entry name" value="Thr-tRNA-ligase_IIa"/>
</dbReference>
<dbReference type="GO" id="GO:0004829">
    <property type="term" value="F:threonine-tRNA ligase activity"/>
    <property type="evidence" value="ECO:0007669"/>
    <property type="project" value="UniProtKB-EC"/>
</dbReference>
<comment type="cofactor">
    <cofactor evidence="13">
        <name>Zn(2+)</name>
        <dbReference type="ChEBI" id="CHEBI:29105"/>
    </cofactor>
    <text evidence="13">Binds 1 zinc ion per subunit.</text>
</comment>
<keyword evidence="3 13" id="KW-0820">tRNA-binding</keyword>
<feature type="binding site" evidence="13">
    <location>
        <position position="384"/>
    </location>
    <ligand>
        <name>Zn(2+)</name>
        <dbReference type="ChEBI" id="CHEBI:29105"/>
        <note>catalytic</note>
    </ligand>
</feature>
<dbReference type="InterPro" id="IPR002314">
    <property type="entry name" value="aa-tRNA-synt_IIb"/>
</dbReference>
<dbReference type="InterPro" id="IPR004154">
    <property type="entry name" value="Anticodon-bd"/>
</dbReference>
<dbReference type="PROSITE" id="PS51880">
    <property type="entry name" value="TGS"/>
    <property type="match status" value="1"/>
</dbReference>
<dbReference type="SUPFAM" id="SSF52954">
    <property type="entry name" value="Class II aaRS ABD-related"/>
    <property type="match status" value="1"/>
</dbReference>
<feature type="domain" description="Aminoacyl-transfer RNA synthetases class-II family profile" evidence="14">
    <location>
        <begin position="242"/>
        <end position="533"/>
    </location>
</feature>
<dbReference type="SMART" id="SM00863">
    <property type="entry name" value="tRNA_SAD"/>
    <property type="match status" value="1"/>
</dbReference>
<dbReference type="InterPro" id="IPR012947">
    <property type="entry name" value="tRNA_SAD"/>
</dbReference>
<dbReference type="PROSITE" id="PS50862">
    <property type="entry name" value="AA_TRNA_LIGASE_II"/>
    <property type="match status" value="1"/>
</dbReference>
<keyword evidence="11 13" id="KW-0030">Aminoacyl-tRNA synthetase</keyword>
<dbReference type="InterPro" id="IPR033728">
    <property type="entry name" value="ThrRS_core"/>
</dbReference>
<dbReference type="SUPFAM" id="SSF55186">
    <property type="entry name" value="ThrRS/AlaRS common domain"/>
    <property type="match status" value="1"/>
</dbReference>
<reference evidence="16 17" key="1">
    <citation type="submission" date="2021-04" db="EMBL/GenBank/DDBJ databases">
        <authorList>
            <person name="Rodrigo-Torres L."/>
            <person name="Arahal R. D."/>
            <person name="Lucena T."/>
        </authorList>
    </citation>
    <scope>NUCLEOTIDE SEQUENCE [LARGE SCALE GENOMIC DNA]</scope>
    <source>
        <strain evidence="16 17">CECT 30171</strain>
    </source>
</reference>
<dbReference type="RefSeq" id="WP_215219857.1">
    <property type="nucleotide sequence ID" value="NZ_OU015430.1"/>
</dbReference>
<evidence type="ECO:0000256" key="6">
    <source>
        <dbReference type="ARBA" id="ARBA00022741"/>
    </source>
</evidence>
<dbReference type="EC" id="6.1.1.3" evidence="13"/>
<dbReference type="InterPro" id="IPR045864">
    <property type="entry name" value="aa-tRNA-synth_II/BPL/LPL"/>
</dbReference>
<dbReference type="CDD" id="cd00860">
    <property type="entry name" value="ThrRS_anticodon"/>
    <property type="match status" value="1"/>
</dbReference>
<evidence type="ECO:0000256" key="8">
    <source>
        <dbReference type="ARBA" id="ARBA00022840"/>
    </source>
</evidence>
<evidence type="ECO:0000256" key="13">
    <source>
        <dbReference type="HAMAP-Rule" id="MF_00184"/>
    </source>
</evidence>
<evidence type="ECO:0000256" key="9">
    <source>
        <dbReference type="ARBA" id="ARBA00022884"/>
    </source>
</evidence>
<feature type="binding site" evidence="13">
    <location>
        <position position="510"/>
    </location>
    <ligand>
        <name>Zn(2+)</name>
        <dbReference type="ChEBI" id="CHEBI:29105"/>
        <note>catalytic</note>
    </ligand>
</feature>
<evidence type="ECO:0000313" key="16">
    <source>
        <dbReference type="EMBL" id="CAG4971152.1"/>
    </source>
</evidence>
<keyword evidence="4 13" id="KW-0436">Ligase</keyword>
<name>A0ABN7R1N6_9GAMM</name>
<evidence type="ECO:0000256" key="10">
    <source>
        <dbReference type="ARBA" id="ARBA00022917"/>
    </source>
</evidence>
<keyword evidence="5 13" id="KW-0479">Metal-binding</keyword>
<dbReference type="CDD" id="cd01667">
    <property type="entry name" value="TGS_ThrRS"/>
    <property type="match status" value="1"/>
</dbReference>
<dbReference type="InterPro" id="IPR004095">
    <property type="entry name" value="TGS"/>
</dbReference>
<dbReference type="NCBIfam" id="TIGR00418">
    <property type="entry name" value="thrS"/>
    <property type="match status" value="1"/>
</dbReference>
<evidence type="ECO:0000256" key="7">
    <source>
        <dbReference type="ARBA" id="ARBA00022833"/>
    </source>
</evidence>
<keyword evidence="17" id="KW-1185">Reference proteome</keyword>
<evidence type="ECO:0000256" key="5">
    <source>
        <dbReference type="ARBA" id="ARBA00022723"/>
    </source>
</evidence>
<dbReference type="InterPro" id="IPR036621">
    <property type="entry name" value="Anticodon-bd_dom_sf"/>
</dbReference>
<evidence type="ECO:0000256" key="3">
    <source>
        <dbReference type="ARBA" id="ARBA00022555"/>
    </source>
</evidence>
<dbReference type="InterPro" id="IPR047246">
    <property type="entry name" value="ThrRS_anticodon"/>
</dbReference>
<dbReference type="Proteomes" id="UP000680116">
    <property type="component" value="Chromosome"/>
</dbReference>
<dbReference type="Pfam" id="PF07973">
    <property type="entry name" value="tRNA_SAD"/>
    <property type="match status" value="1"/>
</dbReference>
<comment type="catalytic activity">
    <reaction evidence="12 13">
        <text>tRNA(Thr) + L-threonine + ATP = L-threonyl-tRNA(Thr) + AMP + diphosphate + H(+)</text>
        <dbReference type="Rhea" id="RHEA:24624"/>
        <dbReference type="Rhea" id="RHEA-COMP:9670"/>
        <dbReference type="Rhea" id="RHEA-COMP:9704"/>
        <dbReference type="ChEBI" id="CHEBI:15378"/>
        <dbReference type="ChEBI" id="CHEBI:30616"/>
        <dbReference type="ChEBI" id="CHEBI:33019"/>
        <dbReference type="ChEBI" id="CHEBI:57926"/>
        <dbReference type="ChEBI" id="CHEBI:78442"/>
        <dbReference type="ChEBI" id="CHEBI:78534"/>
        <dbReference type="ChEBI" id="CHEBI:456215"/>
        <dbReference type="EC" id="6.1.1.3"/>
    </reaction>
</comment>
<comment type="subcellular location">
    <subcellularLocation>
        <location evidence="13">Cytoplasm</location>
    </subcellularLocation>
</comment>
<evidence type="ECO:0000313" key="17">
    <source>
        <dbReference type="Proteomes" id="UP000680116"/>
    </source>
</evidence>
<dbReference type="PRINTS" id="PR01047">
    <property type="entry name" value="TRNASYNTHTHR"/>
</dbReference>
<keyword evidence="2 13" id="KW-0963">Cytoplasm</keyword>
<proteinExistence type="inferred from homology"/>
<feature type="domain" description="TGS" evidence="15">
    <location>
        <begin position="1"/>
        <end position="61"/>
    </location>
</feature>
<sequence length="633" mass="71634">MIAITLPDGSRREFDHPVSVADVAGSIGPGLAKAALAGKVDGKLVDTGFRIDHDAALEIVTDRHPDALEVLRHSTAHLLAQAVQRLFPGAQVTIGPVIDNGFYYDFAYERPFTPEDLPAIEAEMQKIVKEAQPVSRSVKSRDEAVAFFKGIGEHYKAEIIESIPADQDLSLYSQGEFTDLCRGPHVPGTDKLRSFKLMKVAGAYWRGDHNNQMLSRIYGTAWLNDKDLKAYLLQLEEAEKRDHRRIARQQDLFHLQEEAPGLIFWHPKGWSIWQVVEQYMRKVYRDSGYDEVRCPQILDVSLWQKSGHWDNYQENMFFTESEKRTYALKPMNCPGHVQVFNHGLHSYRDLPIRYGEFGACHRNEPSGALHGILRVRGFTQDDGHVFCTEGQIESEVTAFHRQAMAVYADFGFTDVQVKLALRPEPRLGDDATWDKAEDALRSALHSAGVEWEELPGEGAFYGPKIEYHLRDAIGRTWQLGTMQVDFMMPGRLGAEYVDEHSQKRHPVMLHRAIVGSMERFIGILIEHHAGQFPAWLAPVQAVVMNITDAQADHVEEVRKSLANQGFRVQSDLRNEKIGYKIREHTLQRVPYLLVVGDREKENGMVAVRTRGGEDLGLMTTAEFAARLRDEDAG</sequence>
<dbReference type="Gene3D" id="3.10.20.30">
    <property type="match status" value="1"/>
</dbReference>
<keyword evidence="10 13" id="KW-0648">Protein biosynthesis</keyword>
<dbReference type="InterPro" id="IPR006195">
    <property type="entry name" value="aa-tRNA-synth_II"/>
</dbReference>
<evidence type="ECO:0000256" key="1">
    <source>
        <dbReference type="ARBA" id="ARBA00008226"/>
    </source>
</evidence>
<protein>
    <recommendedName>
        <fullName evidence="13">Threonine--tRNA ligase</fullName>
        <ecNumber evidence="13">6.1.1.3</ecNumber>
    </recommendedName>
    <alternativeName>
        <fullName evidence="13">Threonyl-tRNA synthetase</fullName>
        <shortName evidence="13">ThrRS</shortName>
    </alternativeName>
</protein>
<keyword evidence="9 13" id="KW-0694">RNA-binding</keyword>
<dbReference type="Pfam" id="PF02824">
    <property type="entry name" value="TGS"/>
    <property type="match status" value="1"/>
</dbReference>
<evidence type="ECO:0000256" key="4">
    <source>
        <dbReference type="ARBA" id="ARBA00022598"/>
    </source>
</evidence>
<feature type="region of interest" description="Catalytic" evidence="13">
    <location>
        <begin position="242"/>
        <end position="533"/>
    </location>
</feature>
<accession>A0ABN7R1N6</accession>
<dbReference type="EMBL" id="OU015430">
    <property type="protein sequence ID" value="CAG4971152.1"/>
    <property type="molecule type" value="Genomic_DNA"/>
</dbReference>
<keyword evidence="6 13" id="KW-0547">Nucleotide-binding</keyword>
<keyword evidence="7 13" id="KW-0862">Zinc</keyword>